<dbReference type="Gramene" id="BGIOSGA031055-TA">
    <property type="protein sequence ID" value="BGIOSGA031055-PA"/>
    <property type="gene ID" value="BGIOSGA031055"/>
</dbReference>
<feature type="compositionally biased region" description="Polar residues" evidence="10">
    <location>
        <begin position="206"/>
        <end position="223"/>
    </location>
</feature>
<feature type="compositionally biased region" description="Basic residues" evidence="10">
    <location>
        <begin position="391"/>
        <end position="402"/>
    </location>
</feature>
<dbReference type="InterPro" id="IPR044817">
    <property type="entry name" value="SBP-like"/>
</dbReference>
<evidence type="ECO:0000313" key="13">
    <source>
        <dbReference type="Proteomes" id="UP000007015"/>
    </source>
</evidence>
<dbReference type="PROSITE" id="PS51141">
    <property type="entry name" value="ZF_SBP"/>
    <property type="match status" value="1"/>
</dbReference>
<dbReference type="PANTHER" id="PTHR31251">
    <property type="entry name" value="SQUAMOSA PROMOTER-BINDING-LIKE PROTEIN 4"/>
    <property type="match status" value="1"/>
</dbReference>
<dbReference type="PANTHER" id="PTHR31251:SF208">
    <property type="entry name" value="SQUAMOSA PROMOTER-BINDING-LIKE PROTEIN 18"/>
    <property type="match status" value="1"/>
</dbReference>
<keyword evidence="8" id="KW-0539">Nucleus</keyword>
<keyword evidence="13" id="KW-1185">Reference proteome</keyword>
<keyword evidence="5" id="KW-0805">Transcription regulation</keyword>
<keyword evidence="6" id="KW-0238">DNA-binding</keyword>
<feature type="compositionally biased region" description="Low complexity" evidence="10">
    <location>
        <begin position="266"/>
        <end position="275"/>
    </location>
</feature>
<dbReference type="InterPro" id="IPR036893">
    <property type="entry name" value="SBP_sf"/>
</dbReference>
<sequence>MDWDLKMPVSWDLAELEHNAVPNMAAAASAAEPGIAAVAASRGAPGRPECSVDLKLGGLGEFGAADALKEPAAAAKAPVSSAAAAASVAKVPPSTSTLKRPRGGGGGGGGQCPSCAVDGCKGRPEQAPRLPPAAQSVRAALQDARRRRRRPRDALLPAVQQLQNLRVKMEFQHIRFHLLGEFDEAKRSCRKRLDGHNRRRRKPQADSMSSGSFMTSQQGTRFASFTPPRPEPSWPGIIKSEETPYYSHHHHPHPVMTSRQPHFVGSPSSATTAAFSPKEGRRFPFLHEGDQISFGGGGGAAAAATLEISVCQTTVVAPPPPESSSSNKMFSSDGLTMATTTTTTAHHHHHHHQVLDSDCALSLLSSPANSSSVDVSRMVQPSTAAAAGAEHHHHHHHHHHHQIPMAQPLVPNLQQQFGGSSPWFASSPAAAAVAGGGFACPSMDSEQQQQQQLNAVLVPGSNENEMNYHGMFHVGGEGSSDGTSPSLPFSWQ</sequence>
<name>B8BDB6_ORYSI</name>
<dbReference type="GO" id="GO:0005634">
    <property type="term" value="C:nucleus"/>
    <property type="evidence" value="ECO:0007669"/>
    <property type="project" value="UniProtKB-SubCell"/>
</dbReference>
<organism evidence="12 13">
    <name type="scientific">Oryza sativa subsp. indica</name>
    <name type="common">Rice</name>
    <dbReference type="NCBI Taxonomy" id="39946"/>
    <lineage>
        <taxon>Eukaryota</taxon>
        <taxon>Viridiplantae</taxon>
        <taxon>Streptophyta</taxon>
        <taxon>Embryophyta</taxon>
        <taxon>Tracheophyta</taxon>
        <taxon>Spermatophyta</taxon>
        <taxon>Magnoliopsida</taxon>
        <taxon>Liliopsida</taxon>
        <taxon>Poales</taxon>
        <taxon>Poaceae</taxon>
        <taxon>BOP clade</taxon>
        <taxon>Oryzoideae</taxon>
        <taxon>Oryzeae</taxon>
        <taxon>Oryzinae</taxon>
        <taxon>Oryza</taxon>
        <taxon>Oryza sativa</taxon>
    </lineage>
</organism>
<dbReference type="OMA" id="SECREYH"/>
<feature type="region of interest" description="Disordered" evidence="10">
    <location>
        <begin position="247"/>
        <end position="275"/>
    </location>
</feature>
<comment type="subcellular location">
    <subcellularLocation>
        <location evidence="1">Nucleus</location>
    </subcellularLocation>
</comment>
<dbReference type="Pfam" id="PF03110">
    <property type="entry name" value="SBP"/>
    <property type="match status" value="1"/>
</dbReference>
<evidence type="ECO:0000259" key="11">
    <source>
        <dbReference type="PROSITE" id="PS51141"/>
    </source>
</evidence>
<feature type="region of interest" description="Disordered" evidence="10">
    <location>
        <begin position="190"/>
        <end position="232"/>
    </location>
</feature>
<dbReference type="STRING" id="39946.B8BDB6"/>
<evidence type="ECO:0000256" key="1">
    <source>
        <dbReference type="ARBA" id="ARBA00004123"/>
    </source>
</evidence>
<keyword evidence="7" id="KW-0804">Transcription</keyword>
<evidence type="ECO:0000256" key="5">
    <source>
        <dbReference type="ARBA" id="ARBA00023015"/>
    </source>
</evidence>
<dbReference type="SUPFAM" id="SSF103612">
    <property type="entry name" value="SBT domain"/>
    <property type="match status" value="1"/>
</dbReference>
<feature type="region of interest" description="Disordered" evidence="10">
    <location>
        <begin position="372"/>
        <end position="404"/>
    </location>
</feature>
<keyword evidence="3 9" id="KW-0863">Zinc-finger</keyword>
<evidence type="ECO:0000256" key="3">
    <source>
        <dbReference type="ARBA" id="ARBA00022771"/>
    </source>
</evidence>
<accession>B8BDB6</accession>
<dbReference type="EMBL" id="CM000134">
    <property type="protein sequence ID" value="EEC84852.1"/>
    <property type="molecule type" value="Genomic_DNA"/>
</dbReference>
<evidence type="ECO:0000256" key="9">
    <source>
        <dbReference type="PROSITE-ProRule" id="PRU00470"/>
    </source>
</evidence>
<proteinExistence type="predicted"/>
<feature type="domain" description="SBP-type" evidence="11">
    <location>
        <begin position="112"/>
        <end position="203"/>
    </location>
</feature>
<evidence type="ECO:0000256" key="2">
    <source>
        <dbReference type="ARBA" id="ARBA00022723"/>
    </source>
</evidence>
<reference evidence="12 13" key="1">
    <citation type="journal article" date="2005" name="PLoS Biol.">
        <title>The genomes of Oryza sativa: a history of duplications.</title>
        <authorList>
            <person name="Yu J."/>
            <person name="Wang J."/>
            <person name="Lin W."/>
            <person name="Li S."/>
            <person name="Li H."/>
            <person name="Zhou J."/>
            <person name="Ni P."/>
            <person name="Dong W."/>
            <person name="Hu S."/>
            <person name="Zeng C."/>
            <person name="Zhang J."/>
            <person name="Zhang Y."/>
            <person name="Li R."/>
            <person name="Xu Z."/>
            <person name="Li S."/>
            <person name="Li X."/>
            <person name="Zheng H."/>
            <person name="Cong L."/>
            <person name="Lin L."/>
            <person name="Yin J."/>
            <person name="Geng J."/>
            <person name="Li G."/>
            <person name="Shi J."/>
            <person name="Liu J."/>
            <person name="Lv H."/>
            <person name="Li J."/>
            <person name="Wang J."/>
            <person name="Deng Y."/>
            <person name="Ran L."/>
            <person name="Shi X."/>
            <person name="Wang X."/>
            <person name="Wu Q."/>
            <person name="Li C."/>
            <person name="Ren X."/>
            <person name="Wang J."/>
            <person name="Wang X."/>
            <person name="Li D."/>
            <person name="Liu D."/>
            <person name="Zhang X."/>
            <person name="Ji Z."/>
            <person name="Zhao W."/>
            <person name="Sun Y."/>
            <person name="Zhang Z."/>
            <person name="Bao J."/>
            <person name="Han Y."/>
            <person name="Dong L."/>
            <person name="Ji J."/>
            <person name="Chen P."/>
            <person name="Wu S."/>
            <person name="Liu J."/>
            <person name="Xiao Y."/>
            <person name="Bu D."/>
            <person name="Tan J."/>
            <person name="Yang L."/>
            <person name="Ye C."/>
            <person name="Zhang J."/>
            <person name="Xu J."/>
            <person name="Zhou Y."/>
            <person name="Yu Y."/>
            <person name="Zhang B."/>
            <person name="Zhuang S."/>
            <person name="Wei H."/>
            <person name="Liu B."/>
            <person name="Lei M."/>
            <person name="Yu H."/>
            <person name="Li Y."/>
            <person name="Xu H."/>
            <person name="Wei S."/>
            <person name="He X."/>
            <person name="Fang L."/>
            <person name="Zhang Z."/>
            <person name="Zhang Y."/>
            <person name="Huang X."/>
            <person name="Su Z."/>
            <person name="Tong W."/>
            <person name="Li J."/>
            <person name="Tong Z."/>
            <person name="Li S."/>
            <person name="Ye J."/>
            <person name="Wang L."/>
            <person name="Fang L."/>
            <person name="Lei T."/>
            <person name="Chen C."/>
            <person name="Chen H."/>
            <person name="Xu Z."/>
            <person name="Li H."/>
            <person name="Huang H."/>
            <person name="Zhang F."/>
            <person name="Xu H."/>
            <person name="Li N."/>
            <person name="Zhao C."/>
            <person name="Li S."/>
            <person name="Dong L."/>
            <person name="Huang Y."/>
            <person name="Li L."/>
            <person name="Xi Y."/>
            <person name="Qi Q."/>
            <person name="Li W."/>
            <person name="Zhang B."/>
            <person name="Hu W."/>
            <person name="Zhang Y."/>
            <person name="Tian X."/>
            <person name="Jiao Y."/>
            <person name="Liang X."/>
            <person name="Jin J."/>
            <person name="Gao L."/>
            <person name="Zheng W."/>
            <person name="Hao B."/>
            <person name="Liu S."/>
            <person name="Wang W."/>
            <person name="Yuan L."/>
            <person name="Cao M."/>
            <person name="McDermott J."/>
            <person name="Samudrala R."/>
            <person name="Wang J."/>
            <person name="Wong G.K."/>
            <person name="Yang H."/>
        </authorList>
    </citation>
    <scope>NUCLEOTIDE SEQUENCE [LARGE SCALE GENOMIC DNA]</scope>
    <source>
        <strain evidence="13">cv. 93-11</strain>
    </source>
</reference>
<evidence type="ECO:0000256" key="4">
    <source>
        <dbReference type="ARBA" id="ARBA00022833"/>
    </source>
</evidence>
<keyword evidence="2" id="KW-0479">Metal-binding</keyword>
<dbReference type="Proteomes" id="UP000007015">
    <property type="component" value="Chromosome 9"/>
</dbReference>
<dbReference type="GO" id="GO:0008270">
    <property type="term" value="F:zinc ion binding"/>
    <property type="evidence" value="ECO:0007669"/>
    <property type="project" value="UniProtKB-KW"/>
</dbReference>
<protein>
    <recommendedName>
        <fullName evidence="11">SBP-type domain-containing protein</fullName>
    </recommendedName>
</protein>
<evidence type="ECO:0000256" key="8">
    <source>
        <dbReference type="ARBA" id="ARBA00023242"/>
    </source>
</evidence>
<dbReference type="HOGENOM" id="CLU_042475_0_1_1"/>
<evidence type="ECO:0000256" key="10">
    <source>
        <dbReference type="SAM" id="MobiDB-lite"/>
    </source>
</evidence>
<feature type="region of interest" description="Disordered" evidence="10">
    <location>
        <begin position="87"/>
        <end position="152"/>
    </location>
</feature>
<gene>
    <name evidence="12" type="ORF">OsI_31965</name>
</gene>
<dbReference type="GO" id="GO:0003677">
    <property type="term" value="F:DNA binding"/>
    <property type="evidence" value="ECO:0007669"/>
    <property type="project" value="UniProtKB-KW"/>
</dbReference>
<dbReference type="AlphaFoldDB" id="B8BDB6"/>
<evidence type="ECO:0000313" key="12">
    <source>
        <dbReference type="EMBL" id="EEC84852.1"/>
    </source>
</evidence>
<dbReference type="InterPro" id="IPR004333">
    <property type="entry name" value="SBP_dom"/>
</dbReference>
<keyword evidence="4" id="KW-0862">Zinc</keyword>
<evidence type="ECO:0000256" key="7">
    <source>
        <dbReference type="ARBA" id="ARBA00023163"/>
    </source>
</evidence>
<evidence type="ECO:0000256" key="6">
    <source>
        <dbReference type="ARBA" id="ARBA00023125"/>
    </source>
</evidence>